<sequence length="54" mass="5915">MAWFLLLLIAAAVMIGFFVYSSKATKTALQEDDSVRLLESENAKNNSSYNGGPM</sequence>
<dbReference type="RefSeq" id="WP_290400210.1">
    <property type="nucleotide sequence ID" value="NZ_JAUHLN010000002.1"/>
</dbReference>
<reference evidence="1" key="1">
    <citation type="submission" date="2023-06" db="EMBL/GenBank/DDBJ databases">
        <title>Draft Genome Sequences of Representative Paenibacillus Polymyxa, Bacillus cereus, Fictibacillus sp., and Brevibacillus agri Strains Isolated from Amazonian Dark Earth.</title>
        <authorList>
            <person name="Pellegrinetti T.A."/>
            <person name="Cunha I.C.M."/>
            <person name="Chaves M.G."/>
            <person name="Freitas A.S."/>
            <person name="Silva A.V.R."/>
            <person name="Tsai S.M."/>
            <person name="Mendes L.W."/>
        </authorList>
    </citation>
    <scope>NUCLEOTIDE SEQUENCE</scope>
    <source>
        <strain evidence="1">CENA-BCM004</strain>
    </source>
</reference>
<evidence type="ECO:0000313" key="2">
    <source>
        <dbReference type="Proteomes" id="UP001168694"/>
    </source>
</evidence>
<organism evidence="1 2">
    <name type="scientific">Fictibacillus terranigra</name>
    <dbReference type="NCBI Taxonomy" id="3058424"/>
    <lineage>
        <taxon>Bacteria</taxon>
        <taxon>Bacillati</taxon>
        <taxon>Bacillota</taxon>
        <taxon>Bacilli</taxon>
        <taxon>Bacillales</taxon>
        <taxon>Fictibacillaceae</taxon>
        <taxon>Fictibacillus</taxon>
    </lineage>
</organism>
<name>A0ABT8E8B0_9BACL</name>
<keyword evidence="2" id="KW-1185">Reference proteome</keyword>
<accession>A0ABT8E8B0</accession>
<comment type="caution">
    <text evidence="1">The sequence shown here is derived from an EMBL/GenBank/DDBJ whole genome shotgun (WGS) entry which is preliminary data.</text>
</comment>
<evidence type="ECO:0000313" key="1">
    <source>
        <dbReference type="EMBL" id="MDN4074139.1"/>
    </source>
</evidence>
<evidence type="ECO:0008006" key="3">
    <source>
        <dbReference type="Google" id="ProtNLM"/>
    </source>
</evidence>
<dbReference type="EMBL" id="JAUHLN010000002">
    <property type="protein sequence ID" value="MDN4074139.1"/>
    <property type="molecule type" value="Genomic_DNA"/>
</dbReference>
<protein>
    <recommendedName>
        <fullName evidence="3">Tumor necrosis factor receptor superfamily member 19</fullName>
    </recommendedName>
</protein>
<proteinExistence type="predicted"/>
<gene>
    <name evidence="1" type="ORF">QYF49_14135</name>
</gene>
<dbReference type="Proteomes" id="UP001168694">
    <property type="component" value="Unassembled WGS sequence"/>
</dbReference>